<dbReference type="EMBL" id="BAAAQT010000001">
    <property type="protein sequence ID" value="GAA2170298.1"/>
    <property type="molecule type" value="Genomic_DNA"/>
</dbReference>
<dbReference type="NCBIfam" id="TIGR00562">
    <property type="entry name" value="proto_IX_ox"/>
    <property type="match status" value="1"/>
</dbReference>
<keyword evidence="8 12" id="KW-0285">Flavoprotein</keyword>
<protein>
    <recommendedName>
        <fullName evidence="7 12">Coproporphyrinogen III oxidase</fullName>
        <ecNumber evidence="6 12">1.3.3.15</ecNumber>
    </recommendedName>
</protein>
<organism evidence="15 16">
    <name type="scientific">Agrococcus versicolor</name>
    <dbReference type="NCBI Taxonomy" id="501482"/>
    <lineage>
        <taxon>Bacteria</taxon>
        <taxon>Bacillati</taxon>
        <taxon>Actinomycetota</taxon>
        <taxon>Actinomycetes</taxon>
        <taxon>Micrococcales</taxon>
        <taxon>Microbacteriaceae</taxon>
        <taxon>Agrococcus</taxon>
    </lineage>
</organism>
<dbReference type="PANTHER" id="PTHR42923:SF3">
    <property type="entry name" value="PROTOPORPHYRINOGEN OXIDASE"/>
    <property type="match status" value="1"/>
</dbReference>
<keyword evidence="12" id="KW-0963">Cytoplasm</keyword>
<dbReference type="Pfam" id="PF01593">
    <property type="entry name" value="Amino_oxidase"/>
    <property type="match status" value="1"/>
</dbReference>
<evidence type="ECO:0000256" key="13">
    <source>
        <dbReference type="SAM" id="MobiDB-lite"/>
    </source>
</evidence>
<evidence type="ECO:0000256" key="9">
    <source>
        <dbReference type="ARBA" id="ARBA00022827"/>
    </source>
</evidence>
<reference evidence="15 16" key="1">
    <citation type="journal article" date="2019" name="Int. J. Syst. Evol. Microbiol.">
        <title>The Global Catalogue of Microorganisms (GCM) 10K type strain sequencing project: providing services to taxonomists for standard genome sequencing and annotation.</title>
        <authorList>
            <consortium name="The Broad Institute Genomics Platform"/>
            <consortium name="The Broad Institute Genome Sequencing Center for Infectious Disease"/>
            <person name="Wu L."/>
            <person name="Ma J."/>
        </authorList>
    </citation>
    <scope>NUCLEOTIDE SEQUENCE [LARGE SCALE GENOMIC DNA]</scope>
    <source>
        <strain evidence="15 16">JCM 16026</strain>
    </source>
</reference>
<evidence type="ECO:0000256" key="7">
    <source>
        <dbReference type="ARBA" id="ARBA00019046"/>
    </source>
</evidence>
<feature type="compositionally biased region" description="Low complexity" evidence="13">
    <location>
        <begin position="20"/>
        <end position="36"/>
    </location>
</feature>
<accession>A0ABN3AIL8</accession>
<evidence type="ECO:0000256" key="4">
    <source>
        <dbReference type="ARBA" id="ARBA00004744"/>
    </source>
</evidence>
<evidence type="ECO:0000256" key="12">
    <source>
        <dbReference type="RuleBase" id="RU364052"/>
    </source>
</evidence>
<dbReference type="EC" id="1.3.3.15" evidence="6 12"/>
<dbReference type="SUPFAM" id="SSF51905">
    <property type="entry name" value="FAD/NAD(P)-binding domain"/>
    <property type="match status" value="1"/>
</dbReference>
<dbReference type="PANTHER" id="PTHR42923">
    <property type="entry name" value="PROTOPORPHYRINOGEN OXIDASE"/>
    <property type="match status" value="1"/>
</dbReference>
<dbReference type="Gene3D" id="3.90.660.20">
    <property type="entry name" value="Protoporphyrinogen oxidase, mitochondrial, domain 2"/>
    <property type="match status" value="1"/>
</dbReference>
<evidence type="ECO:0000256" key="1">
    <source>
        <dbReference type="ARBA" id="ARBA00001755"/>
    </source>
</evidence>
<keyword evidence="16" id="KW-1185">Reference proteome</keyword>
<evidence type="ECO:0000313" key="15">
    <source>
        <dbReference type="EMBL" id="GAA2170298.1"/>
    </source>
</evidence>
<evidence type="ECO:0000259" key="14">
    <source>
        <dbReference type="Pfam" id="PF01593"/>
    </source>
</evidence>
<feature type="region of interest" description="Disordered" evidence="13">
    <location>
        <begin position="1"/>
        <end position="37"/>
    </location>
</feature>
<keyword evidence="11 12" id="KW-0350">Heme biosynthesis</keyword>
<evidence type="ECO:0000256" key="11">
    <source>
        <dbReference type="ARBA" id="ARBA00023133"/>
    </source>
</evidence>
<dbReference type="InterPro" id="IPR002937">
    <property type="entry name" value="Amino_oxidase"/>
</dbReference>
<name>A0ABN3AIL8_9MICO</name>
<dbReference type="InterPro" id="IPR036188">
    <property type="entry name" value="FAD/NAD-bd_sf"/>
</dbReference>
<dbReference type="InterPro" id="IPR004572">
    <property type="entry name" value="Protoporphyrinogen_oxidase"/>
</dbReference>
<dbReference type="SUPFAM" id="SSF54373">
    <property type="entry name" value="FAD-linked reductases, C-terminal domain"/>
    <property type="match status" value="1"/>
</dbReference>
<comment type="subcellular location">
    <subcellularLocation>
        <location evidence="12">Cytoplasm</location>
    </subcellularLocation>
</comment>
<comment type="pathway">
    <text evidence="4 12">Porphyrin-containing compound metabolism; protoheme biosynthesis.</text>
</comment>
<comment type="similarity">
    <text evidence="5 12">Belongs to the protoporphyrinogen/coproporphyrinogen oxidase family. Coproporphyrinogen III oxidase subfamily.</text>
</comment>
<comment type="catalytic activity">
    <reaction evidence="1">
        <text>coproporphyrinogen III + 3 O2 = coproporphyrin III + 3 H2O2</text>
        <dbReference type="Rhea" id="RHEA:43436"/>
        <dbReference type="ChEBI" id="CHEBI:15379"/>
        <dbReference type="ChEBI" id="CHEBI:16240"/>
        <dbReference type="ChEBI" id="CHEBI:57309"/>
        <dbReference type="ChEBI" id="CHEBI:131725"/>
        <dbReference type="EC" id="1.3.3.15"/>
    </reaction>
    <physiologicalReaction direction="left-to-right" evidence="1">
        <dbReference type="Rhea" id="RHEA:43437"/>
    </physiologicalReaction>
</comment>
<dbReference type="PRINTS" id="PR00411">
    <property type="entry name" value="PNDRDTASEI"/>
</dbReference>
<dbReference type="Gene3D" id="3.50.50.60">
    <property type="entry name" value="FAD/NAD(P)-binding domain"/>
    <property type="match status" value="1"/>
</dbReference>
<evidence type="ECO:0000256" key="2">
    <source>
        <dbReference type="ARBA" id="ARBA00001974"/>
    </source>
</evidence>
<proteinExistence type="inferred from homology"/>
<comment type="function">
    <text evidence="3 12">Involved in coproporphyrin-dependent heme b biosynthesis. Catalyzes the oxidation of coproporphyrinogen III to coproporphyrin III.</text>
</comment>
<feature type="domain" description="Amine oxidase" evidence="14">
    <location>
        <begin position="62"/>
        <end position="497"/>
    </location>
</feature>
<evidence type="ECO:0000313" key="16">
    <source>
        <dbReference type="Proteomes" id="UP001501599"/>
    </source>
</evidence>
<dbReference type="Proteomes" id="UP001501599">
    <property type="component" value="Unassembled WGS sequence"/>
</dbReference>
<evidence type="ECO:0000256" key="6">
    <source>
        <dbReference type="ARBA" id="ARBA00012402"/>
    </source>
</evidence>
<evidence type="ECO:0000256" key="3">
    <source>
        <dbReference type="ARBA" id="ARBA00002185"/>
    </source>
</evidence>
<comment type="caution">
    <text evidence="15">The sequence shown here is derived from an EMBL/GenBank/DDBJ whole genome shotgun (WGS) entry which is preliminary data.</text>
</comment>
<keyword evidence="10 12" id="KW-0560">Oxidoreductase</keyword>
<gene>
    <name evidence="15" type="primary">hemG</name>
    <name evidence="15" type="ORF">GCM10009846_00180</name>
</gene>
<keyword evidence="9 12" id="KW-0274">FAD</keyword>
<dbReference type="InterPro" id="IPR050464">
    <property type="entry name" value="Zeta_carotene_desat/Oxidored"/>
</dbReference>
<dbReference type="RefSeq" id="WP_344339077.1">
    <property type="nucleotide sequence ID" value="NZ_BAAAQT010000001.1"/>
</dbReference>
<evidence type="ECO:0000256" key="8">
    <source>
        <dbReference type="ARBA" id="ARBA00022630"/>
    </source>
</evidence>
<evidence type="ECO:0000256" key="10">
    <source>
        <dbReference type="ARBA" id="ARBA00023002"/>
    </source>
</evidence>
<evidence type="ECO:0000256" key="5">
    <source>
        <dbReference type="ARBA" id="ARBA00008310"/>
    </source>
</evidence>
<dbReference type="Gene3D" id="1.10.3110.10">
    <property type="entry name" value="protoporphyrinogen ix oxidase, domain 3"/>
    <property type="match status" value="1"/>
</dbReference>
<comment type="cofactor">
    <cofactor evidence="2 12">
        <name>FAD</name>
        <dbReference type="ChEBI" id="CHEBI:57692"/>
    </cofactor>
</comment>
<sequence>MTEHGDAAAGERTTDVEPLGTAGADDAAQPATDAQPMTAVGADAVAEPEPPQHDVVVIGAGVAGLVVANDLARRGYDVVVLEARERTGGIVSSHELAGLALDAGAESFAVRGGAVAELAEQLGLGDDLVDPEPGGAWLRLQGRSVPLPRNSMLGIPSVPLAQDVIAVLGWRGALRAYLDRLMPVLKVGKDDRLGPLVERRMGKAVLQRLVAPISGGVYSSDARDLDVAVVAPGLNEAMTRAGSLSGGVALRIGDGARPGSAVRGIRGGMHRLTDALRGEVDRRATIHAGVVVDRVERDGAGWAVQAGERRWTTSAVVVATPGVAAAALLEGVGIDLEAAPATTVELVTLVVDGLDGAPRGSGALVAEDAGIAAKALTHATAKWAWLAEAAGGRAVLRLSYGRAGEAPATAGLDDAGAIALARRDAADILGVPVPEPVAADRVRWEQAQPSSAIGARAMQRRVREAVAAEPNLEVVGAWLAGTGLAQVVPQAREAALRIRRERFGEQVDETLDGDGADVGG</sequence>